<organism evidence="2">
    <name type="scientific">Glycine max</name>
    <name type="common">Soybean</name>
    <name type="synonym">Glycine hispida</name>
    <dbReference type="NCBI Taxonomy" id="3847"/>
    <lineage>
        <taxon>Eukaryota</taxon>
        <taxon>Viridiplantae</taxon>
        <taxon>Streptophyta</taxon>
        <taxon>Embryophyta</taxon>
        <taxon>Tracheophyta</taxon>
        <taxon>Spermatophyta</taxon>
        <taxon>Magnoliopsida</taxon>
        <taxon>eudicotyledons</taxon>
        <taxon>Gunneridae</taxon>
        <taxon>Pentapetalae</taxon>
        <taxon>rosids</taxon>
        <taxon>fabids</taxon>
        <taxon>Fabales</taxon>
        <taxon>Fabaceae</taxon>
        <taxon>Papilionoideae</taxon>
        <taxon>50 kb inversion clade</taxon>
        <taxon>NPAAA clade</taxon>
        <taxon>indigoferoid/millettioid clade</taxon>
        <taxon>Phaseoleae</taxon>
        <taxon>Glycine</taxon>
        <taxon>Glycine subgen. Soja</taxon>
    </lineage>
</organism>
<dbReference type="HOGENOM" id="CLU_2296746_0_0_1"/>
<dbReference type="PaxDb" id="3847-GLYMA20G30135.1"/>
<dbReference type="Proteomes" id="UP000008827">
    <property type="component" value="Chromosome 20"/>
</dbReference>
<name>K7N3T6_SOYBN</name>
<dbReference type="Gramene" id="KRG91571">
    <property type="protein sequence ID" value="KRG91571"/>
    <property type="gene ID" value="GLYMA_20G161900"/>
</dbReference>
<dbReference type="EnsemblPlants" id="KRG91571">
    <property type="protein sequence ID" value="KRG91571"/>
    <property type="gene ID" value="GLYMA_20G161900"/>
</dbReference>
<dbReference type="AlphaFoldDB" id="K7N3T6"/>
<gene>
    <name evidence="1" type="ORF">GLYMA_20G161900</name>
</gene>
<reference evidence="2" key="2">
    <citation type="submission" date="2018-02" db="UniProtKB">
        <authorList>
            <consortium name="EnsemblPlants"/>
        </authorList>
    </citation>
    <scope>IDENTIFICATION</scope>
    <source>
        <strain evidence="2">Williams 82</strain>
    </source>
</reference>
<dbReference type="EMBL" id="CM000853">
    <property type="protein sequence ID" value="KRG91571.1"/>
    <property type="molecule type" value="Genomic_DNA"/>
</dbReference>
<reference evidence="1 2" key="1">
    <citation type="journal article" date="2010" name="Nature">
        <title>Genome sequence of the palaeopolyploid soybean.</title>
        <authorList>
            <person name="Schmutz J."/>
            <person name="Cannon S.B."/>
            <person name="Schlueter J."/>
            <person name="Ma J."/>
            <person name="Mitros T."/>
            <person name="Nelson W."/>
            <person name="Hyten D.L."/>
            <person name="Song Q."/>
            <person name="Thelen J.J."/>
            <person name="Cheng J."/>
            <person name="Xu D."/>
            <person name="Hellsten U."/>
            <person name="May G.D."/>
            <person name="Yu Y."/>
            <person name="Sakurai T."/>
            <person name="Umezawa T."/>
            <person name="Bhattacharyya M.K."/>
            <person name="Sandhu D."/>
            <person name="Valliyodan B."/>
            <person name="Lindquist E."/>
            <person name="Peto M."/>
            <person name="Grant D."/>
            <person name="Shu S."/>
            <person name="Goodstein D."/>
            <person name="Barry K."/>
            <person name="Futrell-Griggs M."/>
            <person name="Abernathy B."/>
            <person name="Du J."/>
            <person name="Tian Z."/>
            <person name="Zhu L."/>
            <person name="Gill N."/>
            <person name="Joshi T."/>
            <person name="Libault M."/>
            <person name="Sethuraman A."/>
            <person name="Zhang X.-C."/>
            <person name="Shinozaki K."/>
            <person name="Nguyen H.T."/>
            <person name="Wing R.A."/>
            <person name="Cregan P."/>
            <person name="Specht J."/>
            <person name="Grimwood J."/>
            <person name="Rokhsar D."/>
            <person name="Stacey G."/>
            <person name="Shoemaker R.C."/>
            <person name="Jackson S.A."/>
        </authorList>
    </citation>
    <scope>NUCLEOTIDE SEQUENCE [LARGE SCALE GENOMIC DNA]</scope>
    <source>
        <strain evidence="2">cv. Williams 82</strain>
        <tissue evidence="1">Callus</tissue>
    </source>
</reference>
<proteinExistence type="predicted"/>
<evidence type="ECO:0000313" key="2">
    <source>
        <dbReference type="EnsemblPlants" id="KRG91571"/>
    </source>
</evidence>
<evidence type="ECO:0000313" key="1">
    <source>
        <dbReference type="EMBL" id="KRG91571.1"/>
    </source>
</evidence>
<sequence>MKIQVAGQNVILKGDPSIYCSVASLKTIYKGKPKTRQHYILIYNANEYIPLTFKITLMGIDLYMMRTTTKMQFIRLAKASIPTYSRHLTNYNLILYYSTEY</sequence>
<accession>K7N3T6</accession>
<keyword evidence="3" id="KW-1185">Reference proteome</keyword>
<reference evidence="1" key="3">
    <citation type="submission" date="2018-07" db="EMBL/GenBank/DDBJ databases">
        <title>WGS assembly of Glycine max.</title>
        <authorList>
            <person name="Schmutz J."/>
            <person name="Cannon S."/>
            <person name="Schlueter J."/>
            <person name="Ma J."/>
            <person name="Mitros T."/>
            <person name="Nelson W."/>
            <person name="Hyten D."/>
            <person name="Song Q."/>
            <person name="Thelen J."/>
            <person name="Cheng J."/>
            <person name="Xu D."/>
            <person name="Hellsten U."/>
            <person name="May G."/>
            <person name="Yu Y."/>
            <person name="Sakurai T."/>
            <person name="Umezawa T."/>
            <person name="Bhattacharyya M."/>
            <person name="Sandhu D."/>
            <person name="Valliyodan B."/>
            <person name="Lindquist E."/>
            <person name="Peto M."/>
            <person name="Grant D."/>
            <person name="Shu S."/>
            <person name="Goodstein D."/>
            <person name="Barry K."/>
            <person name="Futrell-Griggs M."/>
            <person name="Abernathy B."/>
            <person name="Du J."/>
            <person name="Tian Z."/>
            <person name="Zhu L."/>
            <person name="Gill N."/>
            <person name="Joshi T."/>
            <person name="Libault M."/>
            <person name="Sethuraman A."/>
            <person name="Zhang X."/>
            <person name="Shinozaki K."/>
            <person name="Nguyen H."/>
            <person name="Wing R."/>
            <person name="Cregan P."/>
            <person name="Specht J."/>
            <person name="Grimwood J."/>
            <person name="Rokhsar D."/>
            <person name="Stacey G."/>
            <person name="Shoemaker R."/>
            <person name="Jackson S."/>
        </authorList>
    </citation>
    <scope>NUCLEOTIDE SEQUENCE</scope>
    <source>
        <tissue evidence="1">Callus</tissue>
    </source>
</reference>
<dbReference type="InParanoid" id="K7N3T6"/>
<protein>
    <submittedName>
        <fullName evidence="1 2">Uncharacterized protein</fullName>
    </submittedName>
</protein>
<evidence type="ECO:0000313" key="3">
    <source>
        <dbReference type="Proteomes" id="UP000008827"/>
    </source>
</evidence>